<dbReference type="AlphaFoldDB" id="A0A561EJY5"/>
<keyword evidence="2" id="KW-1185">Reference proteome</keyword>
<gene>
    <name evidence="1" type="ORF">FB465_0878</name>
</gene>
<dbReference type="Proteomes" id="UP000318416">
    <property type="component" value="Unassembled WGS sequence"/>
</dbReference>
<dbReference type="RefSeq" id="WP_145797122.1">
    <property type="nucleotide sequence ID" value="NZ_BAAABR010000026.1"/>
</dbReference>
<dbReference type="InterPro" id="IPR046288">
    <property type="entry name" value="DUF6325"/>
</dbReference>
<name>A0A561EJY5_9ACTN</name>
<reference evidence="1 2" key="1">
    <citation type="submission" date="2019-06" db="EMBL/GenBank/DDBJ databases">
        <title>Sequencing the genomes of 1000 actinobacteria strains.</title>
        <authorList>
            <person name="Klenk H.-P."/>
        </authorList>
    </citation>
    <scope>NUCLEOTIDE SEQUENCE [LARGE SCALE GENOMIC DNA]</scope>
    <source>
        <strain evidence="1 2">DSM 41649</strain>
    </source>
</reference>
<dbReference type="EMBL" id="VIVR01000001">
    <property type="protein sequence ID" value="TWE15926.1"/>
    <property type="molecule type" value="Genomic_DNA"/>
</dbReference>
<protein>
    <recommendedName>
        <fullName evidence="3">DUF1269 domain-containing protein</fullName>
    </recommendedName>
</protein>
<dbReference type="Pfam" id="PF19850">
    <property type="entry name" value="DUF6325"/>
    <property type="match status" value="1"/>
</dbReference>
<dbReference type="OrthoDB" id="1779644at2"/>
<accession>A0A561EJY5</accession>
<sequence length="138" mass="14572">MGPVEYFVVAFPGNRFTGGIAPALADLVASGTIRILDLTFITRAEDGTTTRLGLEDLAPEEAAAFDGVEGTVTGLLNQAETEEITRSIPPGSSAALVVWEDAWAVRLTEAVQEAGGIPVVHERIPADVVQRVLSTPWS</sequence>
<evidence type="ECO:0008006" key="3">
    <source>
        <dbReference type="Google" id="ProtNLM"/>
    </source>
</evidence>
<evidence type="ECO:0000313" key="1">
    <source>
        <dbReference type="EMBL" id="TWE15926.1"/>
    </source>
</evidence>
<comment type="caution">
    <text evidence="1">The sequence shown here is derived from an EMBL/GenBank/DDBJ whole genome shotgun (WGS) entry which is preliminary data.</text>
</comment>
<evidence type="ECO:0000313" key="2">
    <source>
        <dbReference type="Proteomes" id="UP000318416"/>
    </source>
</evidence>
<organism evidence="1 2">
    <name type="scientific">Kitasatospora atroaurantiaca</name>
    <dbReference type="NCBI Taxonomy" id="285545"/>
    <lineage>
        <taxon>Bacteria</taxon>
        <taxon>Bacillati</taxon>
        <taxon>Actinomycetota</taxon>
        <taxon>Actinomycetes</taxon>
        <taxon>Kitasatosporales</taxon>
        <taxon>Streptomycetaceae</taxon>
        <taxon>Kitasatospora</taxon>
    </lineage>
</organism>
<proteinExistence type="predicted"/>